<keyword evidence="3" id="KW-1185">Reference proteome</keyword>
<evidence type="ECO:0000313" key="3">
    <source>
        <dbReference type="Proteomes" id="UP000621560"/>
    </source>
</evidence>
<dbReference type="Proteomes" id="UP000621560">
    <property type="component" value="Unassembled WGS sequence"/>
</dbReference>
<dbReference type="RefSeq" id="WP_190920672.1">
    <property type="nucleotide sequence ID" value="NZ_JACXIZ010000041.1"/>
</dbReference>
<feature type="compositionally biased region" description="Gly residues" evidence="1">
    <location>
        <begin position="111"/>
        <end position="124"/>
    </location>
</feature>
<dbReference type="AlphaFoldDB" id="A0A927GUC6"/>
<accession>A0A927GUC6</accession>
<gene>
    <name evidence="2" type="ORF">IDH44_20420</name>
</gene>
<comment type="caution">
    <text evidence="2">The sequence shown here is derived from an EMBL/GenBank/DDBJ whole genome shotgun (WGS) entry which is preliminary data.</text>
</comment>
<reference evidence="2" key="1">
    <citation type="submission" date="2020-09" db="EMBL/GenBank/DDBJ databases">
        <title>A novel bacterium of genus Paenibacillus, isolated from South China Sea.</title>
        <authorList>
            <person name="Huang H."/>
            <person name="Mo K."/>
            <person name="Hu Y."/>
        </authorList>
    </citation>
    <scope>NUCLEOTIDE SEQUENCE</scope>
    <source>
        <strain evidence="2">IB182496</strain>
    </source>
</reference>
<protein>
    <submittedName>
        <fullName evidence="2">Uncharacterized protein</fullName>
    </submittedName>
</protein>
<evidence type="ECO:0000256" key="1">
    <source>
        <dbReference type="SAM" id="MobiDB-lite"/>
    </source>
</evidence>
<organism evidence="2 3">
    <name type="scientific">Paenibacillus sabuli</name>
    <dbReference type="NCBI Taxonomy" id="2772509"/>
    <lineage>
        <taxon>Bacteria</taxon>
        <taxon>Bacillati</taxon>
        <taxon>Bacillota</taxon>
        <taxon>Bacilli</taxon>
        <taxon>Bacillales</taxon>
        <taxon>Paenibacillaceae</taxon>
        <taxon>Paenibacillus</taxon>
    </lineage>
</organism>
<name>A0A927GUC6_9BACL</name>
<feature type="region of interest" description="Disordered" evidence="1">
    <location>
        <begin position="61"/>
        <end position="140"/>
    </location>
</feature>
<sequence length="239" mass="24808">MSEYVIEARPRRKMKRWKKIMLWSLSILLVLGIGGLFAANYVINRFLESMVADIAVVETAGAQDETTTPGDGAEVGAGEDGGGVDAADGDADAAGQEGDSGAEGAGDADGTTGGANGPSSGTGGDTPSTDGAADAQPPQEDLDGYAAEISTDKAEHVQNSVTVGDKTKVASIVLSQLSLEDMKRLQELASGGLTIEEKKEARALFLEKLTPEQYDEIIAVAEKHGLSTGKTYEEQASKE</sequence>
<dbReference type="EMBL" id="JACXIZ010000041">
    <property type="protein sequence ID" value="MBD2847562.1"/>
    <property type="molecule type" value="Genomic_DNA"/>
</dbReference>
<feature type="compositionally biased region" description="Gly residues" evidence="1">
    <location>
        <begin position="73"/>
        <end position="84"/>
    </location>
</feature>
<feature type="compositionally biased region" description="Low complexity" evidence="1">
    <location>
        <begin position="125"/>
        <end position="135"/>
    </location>
</feature>
<evidence type="ECO:0000313" key="2">
    <source>
        <dbReference type="EMBL" id="MBD2847562.1"/>
    </source>
</evidence>
<proteinExistence type="predicted"/>